<proteinExistence type="predicted"/>
<reference evidence="2 3" key="1">
    <citation type="submission" date="2018-06" db="EMBL/GenBank/DDBJ databases">
        <authorList>
            <consortium name="Pathogen Informatics"/>
            <person name="Doyle S."/>
        </authorList>
    </citation>
    <scope>NUCLEOTIDE SEQUENCE [LARGE SCALE GENOMIC DNA]</scope>
    <source>
        <strain evidence="2 3">NCTC10529</strain>
    </source>
</reference>
<evidence type="ECO:0000256" key="1">
    <source>
        <dbReference type="SAM" id="SignalP"/>
    </source>
</evidence>
<protein>
    <recommendedName>
        <fullName evidence="4">DUF4124 domain-containing protein</fullName>
    </recommendedName>
</protein>
<name>A0AAX2J2L6_KINKI</name>
<evidence type="ECO:0000313" key="3">
    <source>
        <dbReference type="Proteomes" id="UP000248598"/>
    </source>
</evidence>
<dbReference type="RefSeq" id="WP_003788067.1">
    <property type="nucleotide sequence ID" value="NZ_CP050135.1"/>
</dbReference>
<evidence type="ECO:0000313" key="2">
    <source>
        <dbReference type="EMBL" id="SQH24317.1"/>
    </source>
</evidence>
<gene>
    <name evidence="2" type="ORF">NCTC10529_00481</name>
</gene>
<dbReference type="GeneID" id="93261796"/>
<dbReference type="Proteomes" id="UP000248598">
    <property type="component" value="Chromosome 1"/>
</dbReference>
<dbReference type="EMBL" id="LS483426">
    <property type="protein sequence ID" value="SQH24317.1"/>
    <property type="molecule type" value="Genomic_DNA"/>
</dbReference>
<keyword evidence="1" id="KW-0732">Signal</keyword>
<evidence type="ECO:0008006" key="4">
    <source>
        <dbReference type="Google" id="ProtNLM"/>
    </source>
</evidence>
<feature type="signal peptide" evidence="1">
    <location>
        <begin position="1"/>
        <end position="20"/>
    </location>
</feature>
<dbReference type="AlphaFoldDB" id="A0AAX2J2L6"/>
<accession>A0AAX2J2L6</accession>
<feature type="chain" id="PRO_5043657043" description="DUF4124 domain-containing protein" evidence="1">
    <location>
        <begin position="21"/>
        <end position="141"/>
    </location>
</feature>
<sequence length="141" mass="15199">MMKSVIAATLLSVLAATAGAADTEVFSWKSGSSTVYSDTPANMKMGQSNVVNIRTGTVTPPAPREPSIENLSLADQQAVIAQRVANQNKQIEDANAKMVAETKAENCRAARLNLETVEKTNARNKDQLIPRYNADIAKYCN</sequence>
<organism evidence="2 3">
    <name type="scientific">Kingella kingae</name>
    <dbReference type="NCBI Taxonomy" id="504"/>
    <lineage>
        <taxon>Bacteria</taxon>
        <taxon>Pseudomonadati</taxon>
        <taxon>Pseudomonadota</taxon>
        <taxon>Betaproteobacteria</taxon>
        <taxon>Neisseriales</taxon>
        <taxon>Neisseriaceae</taxon>
        <taxon>Kingella</taxon>
    </lineage>
</organism>